<feature type="compositionally biased region" description="Low complexity" evidence="3">
    <location>
        <begin position="902"/>
        <end position="917"/>
    </location>
</feature>
<feature type="region of interest" description="Disordered" evidence="3">
    <location>
        <begin position="1"/>
        <end position="22"/>
    </location>
</feature>
<dbReference type="InterPro" id="IPR036236">
    <property type="entry name" value="Znf_C2H2_sf"/>
</dbReference>
<proteinExistence type="predicted"/>
<comment type="caution">
    <text evidence="5">The sequence shown here is derived from an EMBL/GenBank/DDBJ whole genome shotgun (WGS) entry which is preliminary data.</text>
</comment>
<feature type="domain" description="C2H2-type" evidence="4">
    <location>
        <begin position="34"/>
        <end position="61"/>
    </location>
</feature>
<feature type="compositionally biased region" description="Basic residues" evidence="3">
    <location>
        <begin position="1071"/>
        <end position="1082"/>
    </location>
</feature>
<keyword evidence="1" id="KW-0862">Zinc</keyword>
<evidence type="ECO:0000256" key="1">
    <source>
        <dbReference type="PROSITE-ProRule" id="PRU00042"/>
    </source>
</evidence>
<feature type="compositionally biased region" description="Basic and acidic residues" evidence="3">
    <location>
        <begin position="1083"/>
        <end position="1096"/>
    </location>
</feature>
<protein>
    <recommendedName>
        <fullName evidence="4">C2H2-type domain-containing protein</fullName>
    </recommendedName>
</protein>
<dbReference type="PROSITE" id="PS50157">
    <property type="entry name" value="ZINC_FINGER_C2H2_2"/>
    <property type="match status" value="1"/>
</dbReference>
<accession>A0AAE0YEL1</accession>
<feature type="coiled-coil region" evidence="2">
    <location>
        <begin position="170"/>
        <end position="235"/>
    </location>
</feature>
<dbReference type="GO" id="GO:0008270">
    <property type="term" value="F:zinc ion binding"/>
    <property type="evidence" value="ECO:0007669"/>
    <property type="project" value="UniProtKB-KW"/>
</dbReference>
<dbReference type="AlphaFoldDB" id="A0AAE0YEL1"/>
<evidence type="ECO:0000256" key="2">
    <source>
        <dbReference type="SAM" id="Coils"/>
    </source>
</evidence>
<dbReference type="EMBL" id="JAWDGP010006323">
    <property type="protein sequence ID" value="KAK3743194.1"/>
    <property type="molecule type" value="Genomic_DNA"/>
</dbReference>
<keyword evidence="1" id="KW-0479">Metal-binding</keyword>
<sequence length="1236" mass="137235">MQPRHTGATRYRQLQPDIDNRNSRHAEAATTMEHTCGTCERQFRRKAELDRHTKRQTTCKPPAYTCSRCGKGFTLHGEQAQTPRVADIATEQVQTLRAAVEQPETPRVADTAAECEAQDQQAECKAQDQEGEDNAAILRDCIEHTQADTDRILELETAYDDLAELQRATIQKLLERDAEADRAKDDAKQARHMAQEGLEVLEERLRRIATLESQNEQLRESLAEAQSVRLVLSEQQENRPADTWVGKKRARQKEVGIPTAKGKGNVAHREKGPHRVLGCPKLRFRELVAQSIPSNQSNTLESRATTMAVQATFQSMGLRVEKAVAAHLLLENTHESNLVPDIARVDYLAGNLGRTHLRPLEGLSTFVDDVYVFGYLRREDCVVRGGSLSCTTGEGGAAKNTIHRIANAIYENEPRPHGCGPRKDRGECHPGDHCPDRRPWGSGGKWLYPGDEPAGLFVAKVDVSEIPMGELQASLPAFERHLLPYGYGLYSIDYTRDFSRVLDRETLVEHLCAFEGFREQGDLADAMRDRTPTILENTDSVGNHVCTWVCTSEAGYTVRTKIYNKVVSNFEAGEVREPIGGHLADYVDCPNQHLRQTFLHPDVQARGCTRIEVSLYACSGSAGRRPLRGPATGQAVGEPGRLPRPVSCAGRPTTGHDLRRLVCAHNNGQGLGSPGPPHQGKRRRVLGTSSEWAAADFGFRACPIFRVDILAADEEGVELGPLRCYTKDADASTILAASKRPTQLHPDGPNPETLLPSSAAVSWVWRTAKCHAVGKDVSAFHLHEVPEIAEGRTISTLSTRNREKRLQEIRGAASAEDWRQRAWKWLEAERQLHEEEQRRRAEELDRIAQLVAAGRQYAEKSRETARDVGTALGVGGTEKVADLAAGRKWVVLEFRRAAQQGADAQQGASAQQEADAQPWRKNPRVVLRGAVDPDTVVVWATKGLGAILDGCADLFESKTDNRHGRTTYWLPPAGRFARLEIEIEPTRVFQSRDGRQISWNPIRVVAAPDPQRLAALQALAEKEQEYKEAEQRAILLEAPVPKPMDTTKAIDLPPGEYICRRYAPNSPIPSAHRRERRAHDRHRNTDIRRLPRERGRNAGRSRGVAEGARTPALQPGRGADNAAKEKRPPGLCRCGLRSCSRNSSNGKRGALPLLRTSSISDGYTHVCIAYVQNSKGRYDLRVHCIARGFPAAAIRGPVQRLCDTPLQMLDACKHFSQVCHPTLDTFPSRYFGNWVA</sequence>
<feature type="region of interest" description="Disordered" evidence="3">
    <location>
        <begin position="1061"/>
        <end position="1128"/>
    </location>
</feature>
<keyword evidence="2" id="KW-0175">Coiled coil</keyword>
<evidence type="ECO:0000313" key="5">
    <source>
        <dbReference type="EMBL" id="KAK3743194.1"/>
    </source>
</evidence>
<feature type="region of interest" description="Disordered" evidence="3">
    <location>
        <begin position="902"/>
        <end position="921"/>
    </location>
</feature>
<organism evidence="5 6">
    <name type="scientific">Elysia crispata</name>
    <name type="common">lettuce slug</name>
    <dbReference type="NCBI Taxonomy" id="231223"/>
    <lineage>
        <taxon>Eukaryota</taxon>
        <taxon>Metazoa</taxon>
        <taxon>Spiralia</taxon>
        <taxon>Lophotrochozoa</taxon>
        <taxon>Mollusca</taxon>
        <taxon>Gastropoda</taxon>
        <taxon>Heterobranchia</taxon>
        <taxon>Euthyneura</taxon>
        <taxon>Panpulmonata</taxon>
        <taxon>Sacoglossa</taxon>
        <taxon>Placobranchoidea</taxon>
        <taxon>Plakobranchidae</taxon>
        <taxon>Elysia</taxon>
    </lineage>
</organism>
<dbReference type="Gene3D" id="3.30.160.60">
    <property type="entry name" value="Classic Zinc Finger"/>
    <property type="match status" value="1"/>
</dbReference>
<dbReference type="Proteomes" id="UP001283361">
    <property type="component" value="Unassembled WGS sequence"/>
</dbReference>
<reference evidence="5" key="1">
    <citation type="journal article" date="2023" name="G3 (Bethesda)">
        <title>A reference genome for the long-term kleptoplast-retaining sea slug Elysia crispata morphotype clarki.</title>
        <authorList>
            <person name="Eastman K.E."/>
            <person name="Pendleton A.L."/>
            <person name="Shaikh M.A."/>
            <person name="Suttiyut T."/>
            <person name="Ogas R."/>
            <person name="Tomko P."/>
            <person name="Gavelis G."/>
            <person name="Widhalm J.R."/>
            <person name="Wisecaver J.H."/>
        </authorList>
    </citation>
    <scope>NUCLEOTIDE SEQUENCE</scope>
    <source>
        <strain evidence="5">ECLA1</strain>
    </source>
</reference>
<keyword evidence="1" id="KW-0863">Zinc-finger</keyword>
<feature type="region of interest" description="Disordered" evidence="3">
    <location>
        <begin position="627"/>
        <end position="649"/>
    </location>
</feature>
<evidence type="ECO:0000256" key="3">
    <source>
        <dbReference type="SAM" id="MobiDB-lite"/>
    </source>
</evidence>
<dbReference type="SUPFAM" id="SSF57667">
    <property type="entry name" value="beta-beta-alpha zinc fingers"/>
    <property type="match status" value="1"/>
</dbReference>
<dbReference type="InterPro" id="IPR013087">
    <property type="entry name" value="Znf_C2H2_type"/>
</dbReference>
<evidence type="ECO:0000313" key="6">
    <source>
        <dbReference type="Proteomes" id="UP001283361"/>
    </source>
</evidence>
<evidence type="ECO:0000259" key="4">
    <source>
        <dbReference type="PROSITE" id="PS50157"/>
    </source>
</evidence>
<keyword evidence="6" id="KW-1185">Reference proteome</keyword>
<gene>
    <name evidence="5" type="ORF">RRG08_064047</name>
</gene>
<name>A0AAE0YEL1_9GAST</name>